<dbReference type="PROSITE" id="PS51184">
    <property type="entry name" value="JMJC"/>
    <property type="match status" value="1"/>
</dbReference>
<protein>
    <submittedName>
        <fullName evidence="5">Cupin</fullName>
    </submittedName>
</protein>
<dbReference type="GO" id="GO:0051864">
    <property type="term" value="F:histone H3K36 demethylase activity"/>
    <property type="evidence" value="ECO:0007669"/>
    <property type="project" value="TreeGrafter"/>
</dbReference>
<dbReference type="SMART" id="SM00558">
    <property type="entry name" value="JmjC"/>
    <property type="match status" value="1"/>
</dbReference>
<dbReference type="GO" id="GO:0046872">
    <property type="term" value="F:metal ion binding"/>
    <property type="evidence" value="ECO:0007669"/>
    <property type="project" value="UniProtKB-KW"/>
</dbReference>
<comment type="caution">
    <text evidence="5">The sequence shown here is derived from an EMBL/GenBank/DDBJ whole genome shotgun (WGS) entry which is preliminary data.</text>
</comment>
<gene>
    <name evidence="5" type="ORF">A4X20_25435</name>
</gene>
<evidence type="ECO:0000313" key="5">
    <source>
        <dbReference type="EMBL" id="OAN36175.1"/>
    </source>
</evidence>
<evidence type="ECO:0000256" key="1">
    <source>
        <dbReference type="ARBA" id="ARBA00001954"/>
    </source>
</evidence>
<feature type="domain" description="JmjC" evidence="4">
    <location>
        <begin position="97"/>
        <end position="245"/>
    </location>
</feature>
<evidence type="ECO:0000313" key="6">
    <source>
        <dbReference type="Proteomes" id="UP000078396"/>
    </source>
</evidence>
<dbReference type="STRING" id="912594.AWC12_11495"/>
<dbReference type="InterPro" id="IPR003347">
    <property type="entry name" value="JmjC_dom"/>
</dbReference>
<dbReference type="eggNOG" id="COG2850">
    <property type="taxonomic scope" value="Bacteria"/>
</dbReference>
<keyword evidence="2" id="KW-0479">Metal-binding</keyword>
<reference evidence="5 6" key="1">
    <citation type="submission" date="2016-04" db="EMBL/GenBank/DDBJ databases">
        <title>Draft Genome Sequences of Staphylococcus capitis Strain H36, S. capitis Strain H65, S. cohnii Strain H62, S. hominis Strain H69, Mycobacterium iranicum Strain H39, Plantibacter sp. Strain H53, Pseudomonas oryzihabitans Strain H72, and Microbacterium sp. Strain H83, isolated from residential settings.</title>
        <authorList>
            <person name="Lymperopoulou D."/>
            <person name="Adams R.I."/>
            <person name="Lindow S."/>
            <person name="Coil D.A."/>
            <person name="Jospin G."/>
            <person name="Eisen J.A."/>
        </authorList>
    </citation>
    <scope>NUCLEOTIDE SEQUENCE [LARGE SCALE GENOMIC DNA]</scope>
    <source>
        <strain evidence="5 6">H39</strain>
    </source>
</reference>
<evidence type="ECO:0000256" key="2">
    <source>
        <dbReference type="ARBA" id="ARBA00022723"/>
    </source>
</evidence>
<comment type="cofactor">
    <cofactor evidence="1">
        <name>Fe(2+)</name>
        <dbReference type="ChEBI" id="CHEBI:29033"/>
    </cofactor>
</comment>
<dbReference type="OrthoDB" id="9764016at2"/>
<proteinExistence type="predicted"/>
<accession>A0A178LSK5</accession>
<evidence type="ECO:0000259" key="4">
    <source>
        <dbReference type="PROSITE" id="PS51184"/>
    </source>
</evidence>
<dbReference type="AlphaFoldDB" id="A0A178LSK5"/>
<dbReference type="Proteomes" id="UP000078396">
    <property type="component" value="Unassembled WGS sequence"/>
</dbReference>
<dbReference type="InterPro" id="IPR039994">
    <property type="entry name" value="NO66-like"/>
</dbReference>
<organism evidence="5 6">
    <name type="scientific">Mycolicibacterium iranicum</name>
    <name type="common">Mycobacterium iranicum</name>
    <dbReference type="NCBI Taxonomy" id="912594"/>
    <lineage>
        <taxon>Bacteria</taxon>
        <taxon>Bacillati</taxon>
        <taxon>Actinomycetota</taxon>
        <taxon>Actinomycetes</taxon>
        <taxon>Mycobacteriales</taxon>
        <taxon>Mycobacteriaceae</taxon>
        <taxon>Mycolicibacterium</taxon>
    </lineage>
</organism>
<dbReference type="GO" id="GO:0032453">
    <property type="term" value="F:histone H3K4 demethylase activity"/>
    <property type="evidence" value="ECO:0007669"/>
    <property type="project" value="TreeGrafter"/>
</dbReference>
<name>A0A178LSK5_MYCIR</name>
<sequence>MLSRCVTADTGVFAAEYWARKPLLSRTAALPRDFSDLLSPAAVDELIAERGVRAPFIRMAKTGNVLARSCYTGPAGFGAEMPDQVDSAKVLAEFAAGTTIVLQGLHRLWPPLIEFVRRLTDDLGHPVQANAYITPPDAQGFEPHYDVHDVFVLQVAGQKRWTVHDPVHQHPLDSQPWTEHREAITARIRDAPTIDTVLQAGDALYLPRGWVHSARSLDTTSIHMTIGVSALTYLDVVRAVVDTLTADEEFRKSLPMGIDATDRDEMAATASKVMAQLADTVRDRISDLSDKAASRLSDRHAERTRPVAVRPLATLDAMATAGGLSVRWRHGLAGALEHLGAQVRLRLPDRTITFPTSCAPALEALQHGLVADAESLPGLDQADSEVLIRRLLREAVVVSAEDGTAQG</sequence>
<dbReference type="EMBL" id="LWCS01000036">
    <property type="protein sequence ID" value="OAN36175.1"/>
    <property type="molecule type" value="Genomic_DNA"/>
</dbReference>
<dbReference type="Gene3D" id="2.60.120.650">
    <property type="entry name" value="Cupin"/>
    <property type="match status" value="1"/>
</dbReference>
<dbReference type="PANTHER" id="PTHR13096:SF9">
    <property type="entry name" value="BIFUNCTIONAL LYSINE-SPECIFIC DEMETHYLASE AND HISTIDYL-HYDROXYLASE"/>
    <property type="match status" value="1"/>
</dbReference>
<dbReference type="RefSeq" id="WP_064283392.1">
    <property type="nucleotide sequence ID" value="NZ_LWCS01000036.1"/>
</dbReference>
<dbReference type="SUPFAM" id="SSF51197">
    <property type="entry name" value="Clavaminate synthase-like"/>
    <property type="match status" value="1"/>
</dbReference>
<dbReference type="PANTHER" id="PTHR13096">
    <property type="entry name" value="MINA53 MYC INDUCED NUCLEAR ANTIGEN"/>
    <property type="match status" value="1"/>
</dbReference>
<dbReference type="Pfam" id="PF08007">
    <property type="entry name" value="JmjC_2"/>
    <property type="match status" value="1"/>
</dbReference>
<keyword evidence="3" id="KW-0408">Iron</keyword>
<evidence type="ECO:0000256" key="3">
    <source>
        <dbReference type="ARBA" id="ARBA00023004"/>
    </source>
</evidence>